<sequence>FGNPQPVTSSQDVTDTVSGRAFFLSEGSNPGLYIGLFSAFLIIGMAIRIIKARSYNISSIRNADNANNPANNNDGNMQQRDQFPLFYPSSPGIINRFAFETEPTTFPVPQNNNGSKKIISHLSPDDLTSYTIMSLSEAIKVKEKYVPESFTQLEKKEPLSEIDEKKDIDCSICLETINMDDNVRSIPCFHFFHVTCLDSWLLELSDKCPTCRFNLGDCIH</sequence>
<dbReference type="Proteomes" id="UP000245609">
    <property type="component" value="Unassembled WGS sequence"/>
</dbReference>
<reference evidence="4 5" key="1">
    <citation type="journal article" date="2018" name="MBio">
        <title>Comparative Genomics Reveals the Core Gene Toolbox for the Fungus-Insect Symbiosis.</title>
        <authorList>
            <person name="Wang Y."/>
            <person name="Stata M."/>
            <person name="Wang W."/>
            <person name="Stajich J.E."/>
            <person name="White M.M."/>
            <person name="Moncalvo J.M."/>
        </authorList>
    </citation>
    <scope>NUCLEOTIDE SEQUENCE [LARGE SCALE GENOMIC DNA]</scope>
    <source>
        <strain evidence="4 5">SC-DP-2</strain>
    </source>
</reference>
<keyword evidence="1" id="KW-0863">Zinc-finger</keyword>
<dbReference type="AlphaFoldDB" id="A0A2T9XZY1"/>
<protein>
    <recommendedName>
        <fullName evidence="3">RING-type domain-containing protein</fullName>
    </recommendedName>
</protein>
<dbReference type="Pfam" id="PF13639">
    <property type="entry name" value="zf-RING_2"/>
    <property type="match status" value="1"/>
</dbReference>
<keyword evidence="2" id="KW-0812">Transmembrane</keyword>
<accession>A0A2T9XZY1</accession>
<dbReference type="PANTHER" id="PTHR45676">
    <property type="entry name" value="RING-H2 FINGER PROTEIN ATL51-RELATED"/>
    <property type="match status" value="1"/>
</dbReference>
<feature type="domain" description="RING-type" evidence="3">
    <location>
        <begin position="170"/>
        <end position="212"/>
    </location>
</feature>
<dbReference type="SUPFAM" id="SSF57850">
    <property type="entry name" value="RING/U-box"/>
    <property type="match status" value="1"/>
</dbReference>
<feature type="transmembrane region" description="Helical" evidence="2">
    <location>
        <begin position="32"/>
        <end position="50"/>
    </location>
</feature>
<dbReference type="Gene3D" id="3.30.40.10">
    <property type="entry name" value="Zinc/RING finger domain, C3HC4 (zinc finger)"/>
    <property type="match status" value="1"/>
</dbReference>
<dbReference type="SMART" id="SM00184">
    <property type="entry name" value="RING"/>
    <property type="match status" value="1"/>
</dbReference>
<keyword evidence="1" id="KW-0479">Metal-binding</keyword>
<gene>
    <name evidence="4" type="ORF">BB560_006961</name>
</gene>
<dbReference type="STRING" id="133381.A0A2T9XZY1"/>
<evidence type="ECO:0000313" key="5">
    <source>
        <dbReference type="Proteomes" id="UP000245609"/>
    </source>
</evidence>
<proteinExistence type="predicted"/>
<keyword evidence="2" id="KW-0472">Membrane</keyword>
<feature type="non-terminal residue" evidence="4">
    <location>
        <position position="1"/>
    </location>
</feature>
<evidence type="ECO:0000256" key="1">
    <source>
        <dbReference type="PROSITE-ProRule" id="PRU00175"/>
    </source>
</evidence>
<keyword evidence="2" id="KW-1133">Transmembrane helix</keyword>
<dbReference type="InterPro" id="IPR013083">
    <property type="entry name" value="Znf_RING/FYVE/PHD"/>
</dbReference>
<dbReference type="InterPro" id="IPR001841">
    <property type="entry name" value="Znf_RING"/>
</dbReference>
<dbReference type="PROSITE" id="PS50089">
    <property type="entry name" value="ZF_RING_2"/>
    <property type="match status" value="1"/>
</dbReference>
<evidence type="ECO:0000256" key="2">
    <source>
        <dbReference type="SAM" id="Phobius"/>
    </source>
</evidence>
<keyword evidence="5" id="KW-1185">Reference proteome</keyword>
<dbReference type="UniPathway" id="UPA00143"/>
<dbReference type="GO" id="GO:0016567">
    <property type="term" value="P:protein ubiquitination"/>
    <property type="evidence" value="ECO:0007669"/>
    <property type="project" value="UniProtKB-UniPathway"/>
</dbReference>
<dbReference type="GO" id="GO:0008270">
    <property type="term" value="F:zinc ion binding"/>
    <property type="evidence" value="ECO:0007669"/>
    <property type="project" value="UniProtKB-KW"/>
</dbReference>
<comment type="caution">
    <text evidence="4">The sequence shown here is derived from an EMBL/GenBank/DDBJ whole genome shotgun (WGS) entry which is preliminary data.</text>
</comment>
<evidence type="ECO:0000313" key="4">
    <source>
        <dbReference type="EMBL" id="PVU85623.1"/>
    </source>
</evidence>
<dbReference type="OrthoDB" id="8062037at2759"/>
<name>A0A2T9XZY1_9FUNG</name>
<evidence type="ECO:0000259" key="3">
    <source>
        <dbReference type="PROSITE" id="PS50089"/>
    </source>
</evidence>
<keyword evidence="1" id="KW-0862">Zinc</keyword>
<dbReference type="EMBL" id="MBFS01003637">
    <property type="protein sequence ID" value="PVU85623.1"/>
    <property type="molecule type" value="Genomic_DNA"/>
</dbReference>
<organism evidence="4 5">
    <name type="scientific">Smittium megazygosporum</name>
    <dbReference type="NCBI Taxonomy" id="133381"/>
    <lineage>
        <taxon>Eukaryota</taxon>
        <taxon>Fungi</taxon>
        <taxon>Fungi incertae sedis</taxon>
        <taxon>Zoopagomycota</taxon>
        <taxon>Kickxellomycotina</taxon>
        <taxon>Harpellomycetes</taxon>
        <taxon>Harpellales</taxon>
        <taxon>Legeriomycetaceae</taxon>
        <taxon>Smittium</taxon>
    </lineage>
</organism>
<dbReference type="PANTHER" id="PTHR45676:SF159">
    <property type="entry name" value="RING-H2 FINGER PROTEIN ATL51"/>
    <property type="match status" value="1"/>
</dbReference>